<dbReference type="GO" id="GO:0051745">
    <property type="term" value="F:4-hydroxy-3-methylbut-2-enyl diphosphate reductase activity"/>
    <property type="evidence" value="ECO:0007669"/>
    <property type="project" value="InterPro"/>
</dbReference>
<dbReference type="PANTHER" id="PTHR30426:SF0">
    <property type="entry name" value="4-HYDROXY-3-METHYLBUT-2-ENYL DIPHOSPHATE REDUCTASE"/>
    <property type="match status" value="1"/>
</dbReference>
<dbReference type="GO" id="GO:0050992">
    <property type="term" value="P:dimethylallyl diphosphate biosynthetic process"/>
    <property type="evidence" value="ECO:0007669"/>
    <property type="project" value="InterPro"/>
</dbReference>
<keyword evidence="7" id="KW-1185">Reference proteome</keyword>
<evidence type="ECO:0000256" key="2">
    <source>
        <dbReference type="ARBA" id="ARBA00022485"/>
    </source>
</evidence>
<sequence>MPGQKVLIRSHGAAPEVFEQAEKLGIGLIDATCPFVKRVQRQAAELVREGYRVVIVGQENHPEVQGILGWAGRGAVVIQSLADLEKLKIDKKRVGILAQTTQNRVKYIDIAREMLGKSQELRFFDTICHTSQARQEEAAETAQRASVMFVIGGKNSANTCQLVDICRKKSANASYRRCWRTNTRNAAWSICCGGNCWGIDPRLDN</sequence>
<accession>A0A0B7MM56</accession>
<evidence type="ECO:0000256" key="1">
    <source>
        <dbReference type="ARBA" id="ARBA00001966"/>
    </source>
</evidence>
<dbReference type="PANTHER" id="PTHR30426">
    <property type="entry name" value="4-HYDROXY-3-METHYLBUT-2-ENYL DIPHOSPHATE REDUCTASE"/>
    <property type="match status" value="1"/>
</dbReference>
<keyword evidence="4" id="KW-0408">Iron</keyword>
<evidence type="ECO:0000256" key="5">
    <source>
        <dbReference type="ARBA" id="ARBA00023014"/>
    </source>
</evidence>
<organism evidence="6 7">
    <name type="scientific">Syntrophaceticus schinkii</name>
    <dbReference type="NCBI Taxonomy" id="499207"/>
    <lineage>
        <taxon>Bacteria</taxon>
        <taxon>Bacillati</taxon>
        <taxon>Bacillota</taxon>
        <taxon>Clostridia</taxon>
        <taxon>Thermoanaerobacterales</taxon>
        <taxon>Thermoanaerobacterales Family III. Incertae Sedis</taxon>
        <taxon>Syntrophaceticus</taxon>
    </lineage>
</organism>
<keyword evidence="3" id="KW-0479">Metal-binding</keyword>
<keyword evidence="6" id="KW-0560">Oxidoreductase</keyword>
<evidence type="ECO:0000256" key="3">
    <source>
        <dbReference type="ARBA" id="ARBA00022723"/>
    </source>
</evidence>
<dbReference type="Gene3D" id="3.40.50.11270">
    <property type="match status" value="1"/>
</dbReference>
<evidence type="ECO:0000313" key="6">
    <source>
        <dbReference type="EMBL" id="CEO89066.1"/>
    </source>
</evidence>
<dbReference type="Pfam" id="PF02401">
    <property type="entry name" value="LYTB"/>
    <property type="match status" value="1"/>
</dbReference>
<name>A0A0B7MM56_9FIRM</name>
<dbReference type="InterPro" id="IPR003451">
    <property type="entry name" value="LytB/IspH"/>
</dbReference>
<proteinExistence type="predicted"/>
<keyword evidence="2" id="KW-0004">4Fe-4S</keyword>
<protein>
    <submittedName>
        <fullName evidence="6">4-hydroxy-3-methylbut-2-enyl diphosphate reductase</fullName>
        <ecNumber evidence="6">1.17.1.2</ecNumber>
    </submittedName>
</protein>
<dbReference type="GO" id="GO:0019288">
    <property type="term" value="P:isopentenyl diphosphate biosynthetic process, methylerythritol 4-phosphate pathway"/>
    <property type="evidence" value="ECO:0007669"/>
    <property type="project" value="InterPro"/>
</dbReference>
<dbReference type="GO" id="GO:0051539">
    <property type="term" value="F:4 iron, 4 sulfur cluster binding"/>
    <property type="evidence" value="ECO:0007669"/>
    <property type="project" value="UniProtKB-KW"/>
</dbReference>
<reference evidence="7" key="1">
    <citation type="submission" date="2015-01" db="EMBL/GenBank/DDBJ databases">
        <authorList>
            <person name="Manzoor Shahid"/>
            <person name="Zubair Saima"/>
        </authorList>
    </citation>
    <scope>NUCLEOTIDE SEQUENCE [LARGE SCALE GENOMIC DNA]</scope>
    <source>
        <strain evidence="7">Sp3</strain>
    </source>
</reference>
<dbReference type="AlphaFoldDB" id="A0A0B7MM56"/>
<dbReference type="Proteomes" id="UP000046155">
    <property type="component" value="Unassembled WGS sequence"/>
</dbReference>
<dbReference type="GO" id="GO:0046872">
    <property type="term" value="F:metal ion binding"/>
    <property type="evidence" value="ECO:0007669"/>
    <property type="project" value="UniProtKB-KW"/>
</dbReference>
<dbReference type="EC" id="1.17.1.2" evidence="6"/>
<evidence type="ECO:0000256" key="4">
    <source>
        <dbReference type="ARBA" id="ARBA00023004"/>
    </source>
</evidence>
<keyword evidence="5" id="KW-0411">Iron-sulfur</keyword>
<dbReference type="EMBL" id="CDRZ01000232">
    <property type="protein sequence ID" value="CEO89066.1"/>
    <property type="molecule type" value="Genomic_DNA"/>
</dbReference>
<evidence type="ECO:0000313" key="7">
    <source>
        <dbReference type="Proteomes" id="UP000046155"/>
    </source>
</evidence>
<gene>
    <name evidence="6" type="ORF">SSCH_360003</name>
</gene>
<comment type="cofactor">
    <cofactor evidence="1">
        <name>[4Fe-4S] cluster</name>
        <dbReference type="ChEBI" id="CHEBI:49883"/>
    </cofactor>
</comment>
<dbReference type="Gene3D" id="3.40.1010.20">
    <property type="entry name" value="4-hydroxy-3-methylbut-2-enyl diphosphate reductase, catalytic domain"/>
    <property type="match status" value="2"/>
</dbReference>